<evidence type="ECO:0000313" key="3">
    <source>
        <dbReference type="Proteomes" id="UP000193685"/>
    </source>
</evidence>
<organism evidence="2 3">
    <name type="scientific">Protomyces lactucae-debilis</name>
    <dbReference type="NCBI Taxonomy" id="2754530"/>
    <lineage>
        <taxon>Eukaryota</taxon>
        <taxon>Fungi</taxon>
        <taxon>Dikarya</taxon>
        <taxon>Ascomycota</taxon>
        <taxon>Taphrinomycotina</taxon>
        <taxon>Taphrinomycetes</taxon>
        <taxon>Taphrinales</taxon>
        <taxon>Protomycetaceae</taxon>
        <taxon>Protomyces</taxon>
    </lineage>
</organism>
<dbReference type="RefSeq" id="XP_040722701.1">
    <property type="nucleotide sequence ID" value="XM_040866169.1"/>
</dbReference>
<keyword evidence="3" id="KW-1185">Reference proteome</keyword>
<dbReference type="AlphaFoldDB" id="A0A1Y2EYB4"/>
<gene>
    <name evidence="2" type="ORF">BCR37DRAFT_162115</name>
</gene>
<accession>A0A1Y2EYB4</accession>
<dbReference type="GeneID" id="63782768"/>
<proteinExistence type="predicted"/>
<feature type="region of interest" description="Disordered" evidence="1">
    <location>
        <begin position="64"/>
        <end position="87"/>
    </location>
</feature>
<comment type="caution">
    <text evidence="2">The sequence shown here is derived from an EMBL/GenBank/DDBJ whole genome shotgun (WGS) entry which is preliminary data.</text>
</comment>
<evidence type="ECO:0000313" key="2">
    <source>
        <dbReference type="EMBL" id="ORY76621.1"/>
    </source>
</evidence>
<name>A0A1Y2EYB4_PROLT</name>
<evidence type="ECO:0000256" key="1">
    <source>
        <dbReference type="SAM" id="MobiDB-lite"/>
    </source>
</evidence>
<dbReference type="Proteomes" id="UP000193685">
    <property type="component" value="Unassembled WGS sequence"/>
</dbReference>
<protein>
    <submittedName>
        <fullName evidence="2">Uncharacterized protein</fullName>
    </submittedName>
</protein>
<sequence>MASKRKMSIANSERFTILPHDDSARKDQSFRFRVNLHPSKEERAMARKRLKLAILGFADSLSTDASLQSSPATPVPSATLEKHSGTNKSVSDWAESCASLVAARPCTSTLDIRTPGKHSVPALEDTEQCVVPSSHSIHTMTPVQDHAEDVYGARLILDMPDYALPTEVMTAAQESMMTTLLMEALPEMTSEEYMDMTACYEERLKERRELVLSMLDKQLGVCSDVLLSSVLSKV</sequence>
<dbReference type="EMBL" id="MCFI01000022">
    <property type="protein sequence ID" value="ORY76621.1"/>
    <property type="molecule type" value="Genomic_DNA"/>
</dbReference>
<reference evidence="2 3" key="1">
    <citation type="submission" date="2016-07" db="EMBL/GenBank/DDBJ databases">
        <title>Pervasive Adenine N6-methylation of Active Genes in Fungi.</title>
        <authorList>
            <consortium name="DOE Joint Genome Institute"/>
            <person name="Mondo S.J."/>
            <person name="Dannebaum R.O."/>
            <person name="Kuo R.C."/>
            <person name="Labutti K."/>
            <person name="Haridas S."/>
            <person name="Kuo A."/>
            <person name="Salamov A."/>
            <person name="Ahrendt S.R."/>
            <person name="Lipzen A."/>
            <person name="Sullivan W."/>
            <person name="Andreopoulos W.B."/>
            <person name="Clum A."/>
            <person name="Lindquist E."/>
            <person name="Daum C."/>
            <person name="Ramamoorthy G.K."/>
            <person name="Gryganskyi A."/>
            <person name="Culley D."/>
            <person name="Magnuson J.K."/>
            <person name="James T.Y."/>
            <person name="O'Malley M.A."/>
            <person name="Stajich J.E."/>
            <person name="Spatafora J.W."/>
            <person name="Visel A."/>
            <person name="Grigoriev I.V."/>
        </authorList>
    </citation>
    <scope>NUCLEOTIDE SEQUENCE [LARGE SCALE GENOMIC DNA]</scope>
    <source>
        <strain evidence="2 3">12-1054</strain>
    </source>
</reference>